<sequence length="14" mass="1556">MRSSGDFLCNSILI</sequence>
<organism evidence="1">
    <name type="scientific">Arundo donax</name>
    <name type="common">Giant reed</name>
    <name type="synonym">Donax arundinaceus</name>
    <dbReference type="NCBI Taxonomy" id="35708"/>
    <lineage>
        <taxon>Eukaryota</taxon>
        <taxon>Viridiplantae</taxon>
        <taxon>Streptophyta</taxon>
        <taxon>Embryophyta</taxon>
        <taxon>Tracheophyta</taxon>
        <taxon>Spermatophyta</taxon>
        <taxon>Magnoliopsida</taxon>
        <taxon>Liliopsida</taxon>
        <taxon>Poales</taxon>
        <taxon>Poaceae</taxon>
        <taxon>PACMAD clade</taxon>
        <taxon>Arundinoideae</taxon>
        <taxon>Arundineae</taxon>
        <taxon>Arundo</taxon>
    </lineage>
</organism>
<evidence type="ECO:0000313" key="1">
    <source>
        <dbReference type="EMBL" id="JAE07438.1"/>
    </source>
</evidence>
<dbReference type="EMBL" id="GBRH01190458">
    <property type="protein sequence ID" value="JAE07438.1"/>
    <property type="molecule type" value="Transcribed_RNA"/>
</dbReference>
<proteinExistence type="predicted"/>
<accession>A0A0A9FGP2</accession>
<name>A0A0A9FGP2_ARUDO</name>
<protein>
    <submittedName>
        <fullName evidence="1">Uncharacterized protein</fullName>
    </submittedName>
</protein>
<reference evidence="1" key="2">
    <citation type="journal article" date="2015" name="Data Brief">
        <title>Shoot transcriptome of the giant reed, Arundo donax.</title>
        <authorList>
            <person name="Barrero R.A."/>
            <person name="Guerrero F.D."/>
            <person name="Moolhuijzen P."/>
            <person name="Goolsby J.A."/>
            <person name="Tidwell J."/>
            <person name="Bellgard S.E."/>
            <person name="Bellgard M.I."/>
        </authorList>
    </citation>
    <scope>NUCLEOTIDE SEQUENCE</scope>
    <source>
        <tissue evidence="1">Shoot tissue taken approximately 20 cm above the soil surface</tissue>
    </source>
</reference>
<reference evidence="1" key="1">
    <citation type="submission" date="2014-09" db="EMBL/GenBank/DDBJ databases">
        <authorList>
            <person name="Magalhaes I.L.F."/>
            <person name="Oliveira U."/>
            <person name="Santos F.R."/>
            <person name="Vidigal T.H.D.A."/>
            <person name="Brescovit A.D."/>
            <person name="Santos A.J."/>
        </authorList>
    </citation>
    <scope>NUCLEOTIDE SEQUENCE</scope>
    <source>
        <tissue evidence="1">Shoot tissue taken approximately 20 cm above the soil surface</tissue>
    </source>
</reference>